<gene>
    <name evidence="14" type="primary">proP_4</name>
    <name evidence="14" type="ORF">ERS008529_03770</name>
    <name evidence="15" type="ORF">ERS137968_03402</name>
</gene>
<keyword evidence="3" id="KW-0813">Transport</keyword>
<dbReference type="NCBIfam" id="NF007710">
    <property type="entry name" value="PRK10406.1"/>
    <property type="match status" value="1"/>
</dbReference>
<comment type="subcellular location">
    <subcellularLocation>
        <location evidence="1">Cell inner membrane</location>
        <topology evidence="1">Multi-pass membrane protein</topology>
    </subcellularLocation>
</comment>
<dbReference type="STRING" id="1288385.ERS137968_03402"/>
<dbReference type="GO" id="GO:0005886">
    <property type="term" value="C:plasma membrane"/>
    <property type="evidence" value="ECO:0007669"/>
    <property type="project" value="UniProtKB-SubCell"/>
</dbReference>
<evidence type="ECO:0000313" key="16">
    <source>
        <dbReference type="Proteomes" id="UP000044625"/>
    </source>
</evidence>
<sequence length="470" mass="51765">MNESPMPTFSQNRAYVGMDIQYDDGHINMAETTSIDTVSAENIAQSARLAEKADTRQRIRSIVGASSGNLVEWFDFYIYSFCALYFAPLFFPSDNPTTQLVQTAGVFAAGFLMRPIGGWLFGYIADKHGRKLSMLISVYMMCAGSLMIACLPTYASIGGLAPILLLVARLFQGLSVGGEYGTSATYMSEVAVKGRKGFYASFQYVTLIGGQLLALLVLVLLQQTLSSEVLHSWGWRIPFVLGALLAVVALYLRRSLNETSDEKTRNKKDAGSLKGLWKHRRAFIMVLGFTAGGSLSFYTYTTYMQKYLVNTAGMEVKTASLVMTAALFIFMLMQPLFGALSDRISRRTSMLTFGLLSMLLTVPILHALKGVTSPYIAFMLIVTALIILSFYTSIGGLLKAEMFPPEVRALGVGLSYAVANAMFGGSAEYVALSLKSFDMENSFFWYVSAMCFLTFLVSLRLHRKGQEVEL</sequence>
<evidence type="ECO:0000256" key="6">
    <source>
        <dbReference type="ARBA" id="ARBA00022692"/>
    </source>
</evidence>
<feature type="transmembrane region" description="Helical" evidence="12">
    <location>
        <begin position="103"/>
        <end position="125"/>
    </location>
</feature>
<keyword evidence="16" id="KW-1185">Reference proteome</keyword>
<evidence type="ECO:0000256" key="3">
    <source>
        <dbReference type="ARBA" id="ARBA00022448"/>
    </source>
</evidence>
<evidence type="ECO:0000313" key="17">
    <source>
        <dbReference type="Proteomes" id="UP000045840"/>
    </source>
</evidence>
<evidence type="ECO:0000256" key="9">
    <source>
        <dbReference type="ARBA" id="ARBA00023136"/>
    </source>
</evidence>
<dbReference type="Pfam" id="PF07690">
    <property type="entry name" value="MFS_1"/>
    <property type="match status" value="1"/>
</dbReference>
<keyword evidence="6 12" id="KW-0812">Transmembrane</keyword>
<feature type="transmembrane region" description="Helical" evidence="12">
    <location>
        <begin position="198"/>
        <end position="221"/>
    </location>
</feature>
<organism evidence="14 17">
    <name type="scientific">Yersinia pekkanenii</name>
    <dbReference type="NCBI Taxonomy" id="1288385"/>
    <lineage>
        <taxon>Bacteria</taxon>
        <taxon>Pseudomonadati</taxon>
        <taxon>Pseudomonadota</taxon>
        <taxon>Gammaproteobacteria</taxon>
        <taxon>Enterobacterales</taxon>
        <taxon>Yersiniaceae</taxon>
        <taxon>Yersinia</taxon>
    </lineage>
</organism>
<dbReference type="InterPro" id="IPR011701">
    <property type="entry name" value="MFS"/>
</dbReference>
<feature type="transmembrane region" description="Helical" evidence="12">
    <location>
        <begin position="70"/>
        <end position="91"/>
    </location>
</feature>
<dbReference type="Proteomes" id="UP000044625">
    <property type="component" value="Unassembled WGS sequence"/>
</dbReference>
<dbReference type="InterPro" id="IPR004736">
    <property type="entry name" value="MHS_symport"/>
</dbReference>
<accession>A0A0T9QYD6</accession>
<dbReference type="Gene3D" id="1.20.1250.20">
    <property type="entry name" value="MFS general substrate transporter like domains"/>
    <property type="match status" value="1"/>
</dbReference>
<feature type="domain" description="Major facilitator superfamily (MFS) profile" evidence="13">
    <location>
        <begin position="61"/>
        <end position="466"/>
    </location>
</feature>
<comment type="similarity">
    <text evidence="2">Belongs to the major facilitator superfamily. Metabolite:H+ Symporter (MHS) family (TC 2.A.1.6) family.</text>
</comment>
<dbReference type="NCBIfam" id="TIGR00883">
    <property type="entry name" value="2A0106"/>
    <property type="match status" value="1"/>
</dbReference>
<comment type="function">
    <text evidence="10">Uptake of alpha-ketoglutarate across the boundary membrane with the concomitant import of a cation (symport system).</text>
</comment>
<dbReference type="AlphaFoldDB" id="A0A0T9QYD6"/>
<dbReference type="InterPro" id="IPR051084">
    <property type="entry name" value="H+-coupled_symporters"/>
</dbReference>
<dbReference type="FunFam" id="1.20.1250.20:FF:000095">
    <property type="entry name" value="Alpha-ketoglutarate permease"/>
    <property type="match status" value="1"/>
</dbReference>
<feature type="transmembrane region" description="Helical" evidence="12">
    <location>
        <begin position="320"/>
        <end position="338"/>
    </location>
</feature>
<dbReference type="InterPro" id="IPR020846">
    <property type="entry name" value="MFS_dom"/>
</dbReference>
<evidence type="ECO:0000256" key="8">
    <source>
        <dbReference type="ARBA" id="ARBA00022989"/>
    </source>
</evidence>
<keyword evidence="8 12" id="KW-1133">Transmembrane helix</keyword>
<dbReference type="Proteomes" id="UP000045840">
    <property type="component" value="Unassembled WGS sequence"/>
</dbReference>
<feature type="transmembrane region" description="Helical" evidence="12">
    <location>
        <begin position="350"/>
        <end position="368"/>
    </location>
</feature>
<evidence type="ECO:0000313" key="14">
    <source>
        <dbReference type="EMBL" id="CNI35121.1"/>
    </source>
</evidence>
<feature type="transmembrane region" description="Helical" evidence="12">
    <location>
        <begin position="443"/>
        <end position="461"/>
    </location>
</feature>
<dbReference type="SUPFAM" id="SSF103473">
    <property type="entry name" value="MFS general substrate transporter"/>
    <property type="match status" value="1"/>
</dbReference>
<dbReference type="InterPro" id="IPR005829">
    <property type="entry name" value="Sugar_transporter_CS"/>
</dbReference>
<keyword evidence="5" id="KW-0997">Cell inner membrane</keyword>
<reference evidence="17" key="2">
    <citation type="submission" date="2015-03" db="EMBL/GenBank/DDBJ databases">
        <authorList>
            <consortium name="Pathogen Informatics"/>
        </authorList>
    </citation>
    <scope>NUCLEOTIDE SEQUENCE [LARGE SCALE GENOMIC DNA]</scope>
    <source>
        <strain evidence="17">A125KOH2</strain>
    </source>
</reference>
<dbReference type="PANTHER" id="PTHR43528">
    <property type="entry name" value="ALPHA-KETOGLUTARATE PERMEASE"/>
    <property type="match status" value="1"/>
</dbReference>
<keyword evidence="4" id="KW-1003">Cell membrane</keyword>
<evidence type="ECO:0000256" key="2">
    <source>
        <dbReference type="ARBA" id="ARBA00008240"/>
    </source>
</evidence>
<dbReference type="EMBL" id="CQAZ01000042">
    <property type="protein sequence ID" value="CNI35121.1"/>
    <property type="molecule type" value="Genomic_DNA"/>
</dbReference>
<reference evidence="14" key="1">
    <citation type="submission" date="2015-03" db="EMBL/GenBank/DDBJ databases">
        <authorList>
            <person name="Murphy D."/>
        </authorList>
    </citation>
    <scope>NUCLEOTIDE SEQUENCE [LARGE SCALE GENOMIC DNA]</scope>
    <source>
        <strain evidence="14">A125KOH2</strain>
    </source>
</reference>
<evidence type="ECO:0000259" key="13">
    <source>
        <dbReference type="PROSITE" id="PS50850"/>
    </source>
</evidence>
<keyword evidence="9 12" id="KW-0472">Membrane</keyword>
<dbReference type="PROSITE" id="PS50850">
    <property type="entry name" value="MFS"/>
    <property type="match status" value="1"/>
</dbReference>
<dbReference type="EMBL" id="CWJL01000019">
    <property type="protein sequence ID" value="CRY68300.1"/>
    <property type="molecule type" value="Genomic_DNA"/>
</dbReference>
<feature type="transmembrane region" description="Helical" evidence="12">
    <location>
        <begin position="132"/>
        <end position="154"/>
    </location>
</feature>
<dbReference type="GO" id="GO:0015293">
    <property type="term" value="F:symporter activity"/>
    <property type="evidence" value="ECO:0007669"/>
    <property type="project" value="UniProtKB-KW"/>
</dbReference>
<keyword evidence="7" id="KW-0769">Symport</keyword>
<feature type="transmembrane region" description="Helical" evidence="12">
    <location>
        <begin position="160"/>
        <end position="177"/>
    </location>
</feature>
<dbReference type="InterPro" id="IPR036259">
    <property type="entry name" value="MFS_trans_sf"/>
</dbReference>
<evidence type="ECO:0000256" key="7">
    <source>
        <dbReference type="ARBA" id="ARBA00022847"/>
    </source>
</evidence>
<evidence type="ECO:0000256" key="12">
    <source>
        <dbReference type="SAM" id="Phobius"/>
    </source>
</evidence>
<dbReference type="PANTHER" id="PTHR43528:SF1">
    <property type="entry name" value="ALPHA-KETOGLUTARATE PERMEASE"/>
    <property type="match status" value="1"/>
</dbReference>
<feature type="transmembrane region" description="Helical" evidence="12">
    <location>
        <begin position="410"/>
        <end position="431"/>
    </location>
</feature>
<feature type="transmembrane region" description="Helical" evidence="12">
    <location>
        <begin position="282"/>
        <end position="300"/>
    </location>
</feature>
<proteinExistence type="inferred from homology"/>
<name>A0A0T9QYD6_9GAMM</name>
<reference evidence="15 16" key="3">
    <citation type="submission" date="2015-03" db="EMBL/GenBank/DDBJ databases">
        <authorList>
            <consortium name="Pathogen Informatics"/>
            <person name="Murphy D."/>
        </authorList>
    </citation>
    <scope>NUCLEOTIDE SEQUENCE [LARGE SCALE GENOMIC DNA]</scope>
    <source>
        <strain evidence="15">Type strain: CIP110230</strain>
        <strain evidence="16">type strain: CIP110230</strain>
    </source>
</reference>
<evidence type="ECO:0000256" key="11">
    <source>
        <dbReference type="ARBA" id="ARBA00069296"/>
    </source>
</evidence>
<dbReference type="PROSITE" id="PS00217">
    <property type="entry name" value="SUGAR_TRANSPORT_2"/>
    <property type="match status" value="1"/>
</dbReference>
<evidence type="ECO:0000256" key="5">
    <source>
        <dbReference type="ARBA" id="ARBA00022519"/>
    </source>
</evidence>
<protein>
    <recommendedName>
        <fullName evidence="11">Alpha-ketoglutarate permease</fullName>
    </recommendedName>
</protein>
<evidence type="ECO:0000313" key="15">
    <source>
        <dbReference type="EMBL" id="CRY68300.1"/>
    </source>
</evidence>
<evidence type="ECO:0000256" key="1">
    <source>
        <dbReference type="ARBA" id="ARBA00004429"/>
    </source>
</evidence>
<feature type="transmembrane region" description="Helical" evidence="12">
    <location>
        <begin position="374"/>
        <end position="398"/>
    </location>
</feature>
<evidence type="ECO:0000256" key="10">
    <source>
        <dbReference type="ARBA" id="ARBA00058957"/>
    </source>
</evidence>
<feature type="transmembrane region" description="Helical" evidence="12">
    <location>
        <begin position="233"/>
        <end position="252"/>
    </location>
</feature>
<evidence type="ECO:0000256" key="4">
    <source>
        <dbReference type="ARBA" id="ARBA00022475"/>
    </source>
</evidence>
<dbReference type="CDD" id="cd17367">
    <property type="entry name" value="MFS_KgtP"/>
    <property type="match status" value="1"/>
</dbReference>